<dbReference type="EMBL" id="AP014946">
    <property type="protein sequence ID" value="BAT58022.1"/>
    <property type="molecule type" value="Genomic_DNA"/>
</dbReference>
<dbReference type="PRINTS" id="PR01021">
    <property type="entry name" value="OMPADOMAIN"/>
</dbReference>
<name>A0A0S3PPZ5_9BRAD</name>
<feature type="signal peptide" evidence="5">
    <location>
        <begin position="1"/>
        <end position="23"/>
    </location>
</feature>
<evidence type="ECO:0000313" key="8">
    <source>
        <dbReference type="Proteomes" id="UP000236884"/>
    </source>
</evidence>
<sequence length="420" mass="45752">MLSFRSLAALCFGALVTITAAHADLGFPESVKFPPQIVVDPDQKLQQETVGETEFIVDATGSTTETKRGRHFTRWLTYRPARGEPALGYDNGSETRIFNAMRGALEKAGWALVYVDDNKARFVMRMSQGGRDNWLGIKMDAPQAQVNVDLVEVSGAPANALKLPPPGARPERIADNADIPYLPPYPGSKLKGGGRGDGPLNISRPGSGEEVHVGGVVLTRNYQGPETLSKLQFIGEYREALIAADWEILFPNSAAAVNDNATLVAHFTKNGRDVWAKLDYEYGANLWYSVLDLGAEDLKSKLDKDCSVALHGVFFDFNKATLKPESEAALTRAAALLTATPGAKIEVQGHTDNVGGDDYNLKLSHARAESVMRWLTQHRIEAQRLSAKGYGKAQPFADNGTDIGRAKNRRVELSKVGCRK</sequence>
<feature type="chain" id="PRO_5006615579" evidence="5">
    <location>
        <begin position="24"/>
        <end position="420"/>
    </location>
</feature>
<evidence type="ECO:0000256" key="5">
    <source>
        <dbReference type="SAM" id="SignalP"/>
    </source>
</evidence>
<dbReference type="GO" id="GO:0009279">
    <property type="term" value="C:cell outer membrane"/>
    <property type="evidence" value="ECO:0007669"/>
    <property type="project" value="UniProtKB-SubCell"/>
</dbReference>
<dbReference type="SUPFAM" id="SSF103088">
    <property type="entry name" value="OmpA-like"/>
    <property type="match status" value="1"/>
</dbReference>
<reference evidence="7 8" key="1">
    <citation type="submission" date="2015-08" db="EMBL/GenBank/DDBJ databases">
        <title>Investigation of the bacterial diversity of lava forest soil.</title>
        <authorList>
            <person name="Lee J.S."/>
        </authorList>
    </citation>
    <scope>NUCLEOTIDE SEQUENCE [LARGE SCALE GENOMIC DNA]</scope>
    <source>
        <strain evidence="7 8">GJW-30</strain>
    </source>
</reference>
<evidence type="ECO:0000256" key="3">
    <source>
        <dbReference type="ARBA" id="ARBA00023237"/>
    </source>
</evidence>
<evidence type="ECO:0000256" key="4">
    <source>
        <dbReference type="PROSITE-ProRule" id="PRU00473"/>
    </source>
</evidence>
<dbReference type="InterPro" id="IPR036737">
    <property type="entry name" value="OmpA-like_sf"/>
</dbReference>
<dbReference type="AlphaFoldDB" id="A0A0S3PPZ5"/>
<evidence type="ECO:0000313" key="7">
    <source>
        <dbReference type="EMBL" id="BAT58022.1"/>
    </source>
</evidence>
<dbReference type="KEGG" id="vgo:GJW-30_1_00535"/>
<accession>A0A0S3PPZ5</accession>
<dbReference type="Gene3D" id="3.30.1330.60">
    <property type="entry name" value="OmpA-like domain"/>
    <property type="match status" value="1"/>
</dbReference>
<dbReference type="OrthoDB" id="9814546at2"/>
<evidence type="ECO:0000256" key="2">
    <source>
        <dbReference type="ARBA" id="ARBA00023136"/>
    </source>
</evidence>
<keyword evidence="8" id="KW-1185">Reference proteome</keyword>
<evidence type="ECO:0000259" key="6">
    <source>
        <dbReference type="PROSITE" id="PS51123"/>
    </source>
</evidence>
<dbReference type="Pfam" id="PF00691">
    <property type="entry name" value="OmpA"/>
    <property type="match status" value="1"/>
</dbReference>
<dbReference type="InterPro" id="IPR006665">
    <property type="entry name" value="OmpA-like"/>
</dbReference>
<dbReference type="InterPro" id="IPR050330">
    <property type="entry name" value="Bact_OuterMem_StrucFunc"/>
</dbReference>
<dbReference type="CDD" id="cd07185">
    <property type="entry name" value="OmpA_C-like"/>
    <property type="match status" value="1"/>
</dbReference>
<dbReference type="PRINTS" id="PR01023">
    <property type="entry name" value="NAFLGMOTY"/>
</dbReference>
<dbReference type="RefSeq" id="WP_096351317.1">
    <property type="nucleotide sequence ID" value="NZ_AP014946.1"/>
</dbReference>
<evidence type="ECO:0000256" key="1">
    <source>
        <dbReference type="ARBA" id="ARBA00004442"/>
    </source>
</evidence>
<dbReference type="InterPro" id="IPR006664">
    <property type="entry name" value="OMP_bac"/>
</dbReference>
<keyword evidence="3" id="KW-0998">Cell outer membrane</keyword>
<keyword evidence="5" id="KW-0732">Signal</keyword>
<dbReference type="Proteomes" id="UP000236884">
    <property type="component" value="Chromosome"/>
</dbReference>
<dbReference type="PROSITE" id="PS51123">
    <property type="entry name" value="OMPA_2"/>
    <property type="match status" value="1"/>
</dbReference>
<protein>
    <submittedName>
        <fullName evidence="7">Outer membrane porin F</fullName>
    </submittedName>
</protein>
<dbReference type="PANTHER" id="PTHR30329:SF21">
    <property type="entry name" value="LIPOPROTEIN YIAD-RELATED"/>
    <property type="match status" value="1"/>
</dbReference>
<comment type="subcellular location">
    <subcellularLocation>
        <location evidence="1">Cell outer membrane</location>
    </subcellularLocation>
</comment>
<proteinExistence type="predicted"/>
<dbReference type="PANTHER" id="PTHR30329">
    <property type="entry name" value="STATOR ELEMENT OF FLAGELLAR MOTOR COMPLEX"/>
    <property type="match status" value="1"/>
</dbReference>
<organism evidence="7 8">
    <name type="scientific">Variibacter gotjawalensis</name>
    <dbReference type="NCBI Taxonomy" id="1333996"/>
    <lineage>
        <taxon>Bacteria</taxon>
        <taxon>Pseudomonadati</taxon>
        <taxon>Pseudomonadota</taxon>
        <taxon>Alphaproteobacteria</taxon>
        <taxon>Hyphomicrobiales</taxon>
        <taxon>Nitrobacteraceae</taxon>
        <taxon>Variibacter</taxon>
    </lineage>
</organism>
<keyword evidence="2 4" id="KW-0472">Membrane</keyword>
<feature type="domain" description="OmpA-like" evidence="6">
    <location>
        <begin position="302"/>
        <end position="419"/>
    </location>
</feature>
<gene>
    <name evidence="7" type="primary">oprF_1</name>
    <name evidence="7" type="ORF">GJW-30_1_00535</name>
</gene>